<accession>A0A8G2C811</accession>
<dbReference type="EMBL" id="FQZR01000002">
    <property type="protein sequence ID" value="SHI61258.1"/>
    <property type="molecule type" value="Genomic_DNA"/>
</dbReference>
<name>A0A8G2C811_9BACT</name>
<dbReference type="AlphaFoldDB" id="A0A8G2C811"/>
<keyword evidence="1" id="KW-1133">Transmembrane helix</keyword>
<evidence type="ECO:0000313" key="3">
    <source>
        <dbReference type="Proteomes" id="UP000184001"/>
    </source>
</evidence>
<reference evidence="2 3" key="1">
    <citation type="submission" date="2016-11" db="EMBL/GenBank/DDBJ databases">
        <authorList>
            <person name="Varghese N."/>
            <person name="Submissions S."/>
        </authorList>
    </citation>
    <scope>NUCLEOTIDE SEQUENCE [LARGE SCALE GENOMIC DNA]</scope>
    <source>
        <strain evidence="2 3">DSM 17919</strain>
    </source>
</reference>
<comment type="caution">
    <text evidence="2">The sequence shown here is derived from an EMBL/GenBank/DDBJ whole genome shotgun (WGS) entry which is preliminary data.</text>
</comment>
<proteinExistence type="predicted"/>
<protein>
    <submittedName>
        <fullName evidence="2">Uncharacterized protein</fullName>
    </submittedName>
</protein>
<sequence length="126" mass="14542">MAEHVYRPIYDEHFASQKQTIDQVVTELCEDKLFFNLNDLEQRGLIEFIDFDKNQIATLGYSCPLPKIQITSKGLDHLQAEQPINKIKNLFFPPRRFADVLWGVIIGALGTLLGQYLINYFKLAPK</sequence>
<keyword evidence="1" id="KW-0812">Transmembrane</keyword>
<dbReference type="Proteomes" id="UP000184001">
    <property type="component" value="Unassembled WGS sequence"/>
</dbReference>
<gene>
    <name evidence="2" type="ORF">SAMN05660830_00455</name>
</gene>
<organism evidence="2 3">
    <name type="scientific">Halodesulfovibrio aestuarii</name>
    <dbReference type="NCBI Taxonomy" id="126333"/>
    <lineage>
        <taxon>Bacteria</taxon>
        <taxon>Pseudomonadati</taxon>
        <taxon>Thermodesulfobacteriota</taxon>
        <taxon>Desulfovibrionia</taxon>
        <taxon>Desulfovibrionales</taxon>
        <taxon>Desulfovibrionaceae</taxon>
        <taxon>Halodesulfovibrio</taxon>
    </lineage>
</organism>
<feature type="transmembrane region" description="Helical" evidence="1">
    <location>
        <begin position="97"/>
        <end position="118"/>
    </location>
</feature>
<keyword evidence="1" id="KW-0472">Membrane</keyword>
<evidence type="ECO:0000313" key="2">
    <source>
        <dbReference type="EMBL" id="SHI61258.1"/>
    </source>
</evidence>
<evidence type="ECO:0000256" key="1">
    <source>
        <dbReference type="SAM" id="Phobius"/>
    </source>
</evidence>